<dbReference type="Pfam" id="PF00206">
    <property type="entry name" value="Lyase_1"/>
    <property type="match status" value="1"/>
</dbReference>
<dbReference type="HOGENOM" id="CLU_030949_3_3_11"/>
<dbReference type="Gene3D" id="1.20.200.10">
    <property type="entry name" value="Fumarase/aspartase (Central domain)"/>
    <property type="match status" value="1"/>
</dbReference>
<dbReference type="STRING" id="391037.Sare_2958"/>
<dbReference type="GO" id="GO:0044208">
    <property type="term" value="P:'de novo' AMP biosynthetic process"/>
    <property type="evidence" value="ECO:0007669"/>
    <property type="project" value="TreeGrafter"/>
</dbReference>
<dbReference type="GO" id="GO:0005829">
    <property type="term" value="C:cytosol"/>
    <property type="evidence" value="ECO:0007669"/>
    <property type="project" value="TreeGrafter"/>
</dbReference>
<dbReference type="Pfam" id="PF10397">
    <property type="entry name" value="ADSL_C"/>
    <property type="match status" value="1"/>
</dbReference>
<dbReference type="GO" id="GO:0004018">
    <property type="term" value="F:N6-(1,2-dicarboxyethyl)AMP AMP-lyase (fumarate-forming) activity"/>
    <property type="evidence" value="ECO:0007669"/>
    <property type="project" value="TreeGrafter"/>
</dbReference>
<dbReference type="OrthoDB" id="9768878at2"/>
<evidence type="ECO:0000313" key="3">
    <source>
        <dbReference type="EMBL" id="ABV98784.1"/>
    </source>
</evidence>
<protein>
    <submittedName>
        <fullName evidence="3">Fumarate lyase</fullName>
    </submittedName>
</protein>
<dbReference type="AlphaFoldDB" id="A8M7B1"/>
<dbReference type="InterPro" id="IPR022761">
    <property type="entry name" value="Fumarate_lyase_N"/>
</dbReference>
<evidence type="ECO:0000256" key="1">
    <source>
        <dbReference type="ARBA" id="ARBA00023239"/>
    </source>
</evidence>
<dbReference type="InterPro" id="IPR008948">
    <property type="entry name" value="L-Aspartase-like"/>
</dbReference>
<name>A8M7B1_SALAI</name>
<dbReference type="InterPro" id="IPR019468">
    <property type="entry name" value="AdenyloSucc_lyase_C"/>
</dbReference>
<dbReference type="FunFam" id="1.20.200.10:FF:000014">
    <property type="entry name" value="3-carboxy-cis,cis-muconate cycloisomerase"/>
    <property type="match status" value="1"/>
</dbReference>
<evidence type="ECO:0000259" key="2">
    <source>
        <dbReference type="SMART" id="SM00998"/>
    </source>
</evidence>
<dbReference type="PATRIC" id="fig|391037.6.peg.2992"/>
<accession>A8M7B1</accession>
<gene>
    <name evidence="3" type="ordered locus">Sare_2958</name>
</gene>
<dbReference type="PROSITE" id="PS00163">
    <property type="entry name" value="FUMARATE_LYASES"/>
    <property type="match status" value="1"/>
</dbReference>
<dbReference type="SMART" id="SM00998">
    <property type="entry name" value="ADSL_C"/>
    <property type="match status" value="1"/>
</dbReference>
<dbReference type="InterPro" id="IPR020557">
    <property type="entry name" value="Fumarate_lyase_CS"/>
</dbReference>
<sequence>MSVTHRLVHSVDSCAHERGHITDSRFYGNRYATSGSRRIYCDVCRKQRWLDIEAALAQAQGELGMIPARAVAGIVSAARLECIDLDAVQAEIDRSGHSLVGLLRVLQVACPDDTGEYIHFGATTQDIQDTGQALEMRDTLDELTREIAAILASLVELAEQHAGTVAVGRTHARAALPMSFGLKVASWIDELLRHTERLATARSRVVVAQLFGGAGTMAGFGGGGVVLLERFAARLGLAVPTLGWHVARDRVVEFVTTLAMVSGTLGRVADEIRTIGRPEFGEVTEPWRYGKVGSSTMPHKRNPERCEQVVVMAKLAAAQAGIAFTAMVGDHERDARALRVEWACVPDVSHYTLAACEIVRELVTGLTVHEDRLRVNAQEVADQLATERLMLALGRQLGKQTAHERVYELSQTAHDTGRPLRHLFDDCADLRDLVDERELDVIFDPSQYLGASTDLTHRALAEARKWLGARG</sequence>
<dbReference type="KEGG" id="saq:Sare_2958"/>
<reference evidence="3" key="1">
    <citation type="submission" date="2007-10" db="EMBL/GenBank/DDBJ databases">
        <title>Complete sequence of Salinispora arenicola CNS-205.</title>
        <authorList>
            <consortium name="US DOE Joint Genome Institute"/>
            <person name="Copeland A."/>
            <person name="Lucas S."/>
            <person name="Lapidus A."/>
            <person name="Barry K."/>
            <person name="Glavina del Rio T."/>
            <person name="Dalin E."/>
            <person name="Tice H."/>
            <person name="Pitluck S."/>
            <person name="Foster B."/>
            <person name="Schmutz J."/>
            <person name="Larimer F."/>
            <person name="Land M."/>
            <person name="Hauser L."/>
            <person name="Kyrpides N."/>
            <person name="Ivanova N."/>
            <person name="Jensen P.R."/>
            <person name="Moore B.S."/>
            <person name="Penn K."/>
            <person name="Jenkins C."/>
            <person name="Udwary D."/>
            <person name="Xiang L."/>
            <person name="Gontang E."/>
            <person name="Richardson P."/>
        </authorList>
    </citation>
    <scope>NUCLEOTIDE SEQUENCE [LARGE SCALE GENOMIC DNA]</scope>
    <source>
        <strain evidence="3">CNS-205</strain>
    </source>
</reference>
<dbReference type="Gene3D" id="1.10.40.30">
    <property type="entry name" value="Fumarase/aspartase (C-terminal domain)"/>
    <property type="match status" value="1"/>
</dbReference>
<dbReference type="PRINTS" id="PR00145">
    <property type="entry name" value="ARGSUCLYASE"/>
</dbReference>
<dbReference type="SUPFAM" id="SSF48557">
    <property type="entry name" value="L-aspartase-like"/>
    <property type="match status" value="1"/>
</dbReference>
<feature type="domain" description="Adenylosuccinate lyase C-terminal" evidence="2">
    <location>
        <begin position="381"/>
        <end position="460"/>
    </location>
</feature>
<keyword evidence="1 3" id="KW-0456">Lyase</keyword>
<proteinExistence type="predicted"/>
<dbReference type="eggNOG" id="COG0015">
    <property type="taxonomic scope" value="Bacteria"/>
</dbReference>
<dbReference type="CDD" id="cd01597">
    <property type="entry name" value="pCLME"/>
    <property type="match status" value="1"/>
</dbReference>
<dbReference type="GO" id="GO:0070626">
    <property type="term" value="F:(S)-2-(5-amino-1-(5-phospho-D-ribosyl)imidazole-4-carboxamido) succinate lyase (fumarate-forming) activity"/>
    <property type="evidence" value="ECO:0007669"/>
    <property type="project" value="TreeGrafter"/>
</dbReference>
<dbReference type="EMBL" id="CP000850">
    <property type="protein sequence ID" value="ABV98784.1"/>
    <property type="molecule type" value="Genomic_DNA"/>
</dbReference>
<organism evidence="3">
    <name type="scientific">Salinispora arenicola (strain CNS-205)</name>
    <dbReference type="NCBI Taxonomy" id="391037"/>
    <lineage>
        <taxon>Bacteria</taxon>
        <taxon>Bacillati</taxon>
        <taxon>Actinomycetota</taxon>
        <taxon>Actinomycetes</taxon>
        <taxon>Micromonosporales</taxon>
        <taxon>Micromonosporaceae</taxon>
        <taxon>Salinispora</taxon>
    </lineage>
</organism>
<dbReference type="InterPro" id="IPR000362">
    <property type="entry name" value="Fumarate_lyase_fam"/>
</dbReference>
<dbReference type="NCBIfam" id="NF006500">
    <property type="entry name" value="PRK08937.2-4"/>
    <property type="match status" value="1"/>
</dbReference>
<dbReference type="PANTHER" id="PTHR43172">
    <property type="entry name" value="ADENYLOSUCCINATE LYASE"/>
    <property type="match status" value="1"/>
</dbReference>
<dbReference type="PANTHER" id="PTHR43172:SF1">
    <property type="entry name" value="ADENYLOSUCCINATE LYASE"/>
    <property type="match status" value="1"/>
</dbReference>
<dbReference type="PRINTS" id="PR00149">
    <property type="entry name" value="FUMRATELYASE"/>
</dbReference>